<comment type="caution">
    <text evidence="2">The sequence shown here is derived from an EMBL/GenBank/DDBJ whole genome shotgun (WGS) entry which is preliminary data.</text>
</comment>
<dbReference type="AlphaFoldDB" id="A0A5C6QRM8"/>
<sequence>MQKILIFGNAAAGKSTLAKKIAKKQGLAHLDLDTLAWLATSPPQRKRLSDSAIEIDNFTQQHSSWVIEGCYSDLLELLTSNNAADHDNVKNKAFANEIIFLDIAINRCITHAENRSWEAHKYPSKQAQDDNLAMLIDWIKAYETRSDTFSKQAHQQLYTRFVGKKNIITSID</sequence>
<dbReference type="EMBL" id="VOLQ01000002">
    <property type="protein sequence ID" value="TWX71447.1"/>
    <property type="molecule type" value="Genomic_DNA"/>
</dbReference>
<dbReference type="InterPro" id="IPR027417">
    <property type="entry name" value="P-loop_NTPase"/>
</dbReference>
<dbReference type="GO" id="GO:0016301">
    <property type="term" value="F:kinase activity"/>
    <property type="evidence" value="ECO:0007669"/>
    <property type="project" value="UniProtKB-KW"/>
</dbReference>
<accession>A0A5C6QRM8</accession>
<protein>
    <submittedName>
        <fullName evidence="2">Shikimate kinase</fullName>
    </submittedName>
</protein>
<evidence type="ECO:0000313" key="4">
    <source>
        <dbReference type="Proteomes" id="UP000321917"/>
    </source>
</evidence>
<name>A0A5C6QRM8_9GAMM</name>
<evidence type="ECO:0000313" key="1">
    <source>
        <dbReference type="EMBL" id="TWX62535.1"/>
    </source>
</evidence>
<keyword evidence="2" id="KW-0808">Transferase</keyword>
<dbReference type="PANTHER" id="PTHR37816:SF2">
    <property type="entry name" value="DNA TOPOLOGY MODULATION PROTEIN FLAR-RELATED PROTEIN"/>
    <property type="match status" value="1"/>
</dbReference>
<keyword evidence="2" id="KW-0418">Kinase</keyword>
<organism evidence="2 4">
    <name type="scientific">Colwellia hornerae</name>
    <dbReference type="NCBI Taxonomy" id="89402"/>
    <lineage>
        <taxon>Bacteria</taxon>
        <taxon>Pseudomonadati</taxon>
        <taxon>Pseudomonadota</taxon>
        <taxon>Gammaproteobacteria</taxon>
        <taxon>Alteromonadales</taxon>
        <taxon>Colwelliaceae</taxon>
        <taxon>Colwellia</taxon>
    </lineage>
</organism>
<dbReference type="Proteomes" id="UP000321917">
    <property type="component" value="Unassembled WGS sequence"/>
</dbReference>
<proteinExistence type="predicted"/>
<gene>
    <name evidence="1" type="ORF">ESZ26_01470</name>
    <name evidence="2" type="ORF">ESZ27_01080</name>
</gene>
<dbReference type="InterPro" id="IPR052922">
    <property type="entry name" value="Cytidylate_Kinase-2"/>
</dbReference>
<dbReference type="SUPFAM" id="SSF52540">
    <property type="entry name" value="P-loop containing nucleoside triphosphate hydrolases"/>
    <property type="match status" value="1"/>
</dbReference>
<evidence type="ECO:0000313" key="3">
    <source>
        <dbReference type="Proteomes" id="UP000321525"/>
    </source>
</evidence>
<dbReference type="OrthoDB" id="5296079at2"/>
<dbReference type="PANTHER" id="PTHR37816">
    <property type="entry name" value="YALI0E33011P"/>
    <property type="match status" value="1"/>
</dbReference>
<reference evidence="2 4" key="1">
    <citation type="submission" date="2019-07" db="EMBL/GenBank/DDBJ databases">
        <title>Genomes of sea-ice associated Colwellia species.</title>
        <authorList>
            <person name="Bowman J.P."/>
        </authorList>
    </citation>
    <scope>NUCLEOTIDE SEQUENCE [LARGE SCALE GENOMIC DNA]</scope>
    <source>
        <strain evidence="1 3">ACAM 607</strain>
        <strain evidence="2 4">IC036</strain>
    </source>
</reference>
<evidence type="ECO:0000313" key="2">
    <source>
        <dbReference type="EMBL" id="TWX71447.1"/>
    </source>
</evidence>
<keyword evidence="3" id="KW-1185">Reference proteome</keyword>
<dbReference type="EMBL" id="VOLR01000002">
    <property type="protein sequence ID" value="TWX62535.1"/>
    <property type="molecule type" value="Genomic_DNA"/>
</dbReference>
<dbReference type="Gene3D" id="3.40.50.300">
    <property type="entry name" value="P-loop containing nucleotide triphosphate hydrolases"/>
    <property type="match status" value="1"/>
</dbReference>
<dbReference type="Proteomes" id="UP000321525">
    <property type="component" value="Unassembled WGS sequence"/>
</dbReference>